<feature type="chain" id="PRO_5042810033" description="Peptidase M16 N-terminal domain-containing protein" evidence="2">
    <location>
        <begin position="24"/>
        <end position="434"/>
    </location>
</feature>
<dbReference type="SUPFAM" id="SSF63411">
    <property type="entry name" value="LuxS/MPP-like metallohydrolase"/>
    <property type="match status" value="2"/>
</dbReference>
<feature type="domain" description="Peptidase M16 N-terminal" evidence="3">
    <location>
        <begin position="42"/>
        <end position="176"/>
    </location>
</feature>
<evidence type="ECO:0000259" key="3">
    <source>
        <dbReference type="Pfam" id="PF00675"/>
    </source>
</evidence>
<dbReference type="Gene3D" id="3.30.830.10">
    <property type="entry name" value="Metalloenzyme, LuxS/M16 peptidase-like"/>
    <property type="match status" value="2"/>
</dbReference>
<dbReference type="InterPro" id="IPR011765">
    <property type="entry name" value="Pept_M16_N"/>
</dbReference>
<gene>
    <name evidence="4" type="ORF">WPS_23680</name>
</gene>
<accession>A0AAN2CAY1</accession>
<dbReference type="RefSeq" id="WP_317994707.1">
    <property type="nucleotide sequence ID" value="NZ_AP025523.1"/>
</dbReference>
<proteinExistence type="inferred from homology"/>
<dbReference type="KEGG" id="vab:WPS_23680"/>
<dbReference type="InterPro" id="IPR011249">
    <property type="entry name" value="Metalloenz_LuxS/M16"/>
</dbReference>
<dbReference type="GO" id="GO:0046872">
    <property type="term" value="F:metal ion binding"/>
    <property type="evidence" value="ECO:0007669"/>
    <property type="project" value="InterPro"/>
</dbReference>
<dbReference type="PANTHER" id="PTHR11851:SF49">
    <property type="entry name" value="MITOCHONDRIAL-PROCESSING PEPTIDASE SUBUNIT ALPHA"/>
    <property type="match status" value="1"/>
</dbReference>
<organism evidence="4 5">
    <name type="scientific">Vulcanimicrobium alpinum</name>
    <dbReference type="NCBI Taxonomy" id="3016050"/>
    <lineage>
        <taxon>Bacteria</taxon>
        <taxon>Bacillati</taxon>
        <taxon>Vulcanimicrobiota</taxon>
        <taxon>Vulcanimicrobiia</taxon>
        <taxon>Vulcanimicrobiales</taxon>
        <taxon>Vulcanimicrobiaceae</taxon>
        <taxon>Vulcanimicrobium</taxon>
    </lineage>
</organism>
<evidence type="ECO:0000256" key="1">
    <source>
        <dbReference type="ARBA" id="ARBA00007261"/>
    </source>
</evidence>
<feature type="signal peptide" evidence="2">
    <location>
        <begin position="1"/>
        <end position="23"/>
    </location>
</feature>
<comment type="similarity">
    <text evidence="1">Belongs to the peptidase M16 family.</text>
</comment>
<keyword evidence="5" id="KW-1185">Reference proteome</keyword>
<protein>
    <recommendedName>
        <fullName evidence="3">Peptidase M16 N-terminal domain-containing protein</fullName>
    </recommendedName>
</protein>
<dbReference type="Pfam" id="PF00675">
    <property type="entry name" value="Peptidase_M16"/>
    <property type="match status" value="1"/>
</dbReference>
<dbReference type="InterPro" id="IPR050361">
    <property type="entry name" value="MPP/UQCRC_Complex"/>
</dbReference>
<dbReference type="PANTHER" id="PTHR11851">
    <property type="entry name" value="METALLOPROTEASE"/>
    <property type="match status" value="1"/>
</dbReference>
<dbReference type="AlphaFoldDB" id="A0AAN2CAY1"/>
<name>A0AAN2CAY1_UNVUL</name>
<sequence length="434" mass="43903">MRPSLRACAAALALPFLVAAAPAAPPVAGVDGGGGRAFVRADPALPLAGIALFVPAGLSRQSAGQDGLAALVAEALLHEPVDGVALEDAVAARGGSIAYVASAQYVRFYLEAQPQALAALAPLVARAFAKPAFEPAALAAARDALGRRIADNERDPRWVGLEMLRRSYYRDAAGTPALGTPASLAALDGAAARAFYAAWYARGAALIASVGQTGAATAAAARTIVAALPAGAAPAIAPVAVRPFGAQPKRMVTRRDVFAPYVVLGFAAPPLGDGDFAAALVVRALITDVFEASTSATASPLFRPAGTIYGYDTAPAQLAVWLNGSRIDPTTALAGVDAVLKDAAAKPLAPALLARYRETARGAWALESVSLDERAFAIGNAAAQGLDAGAADGVGAAISAVTAADVERVAKRWFRRFDVALVLPRQSGDGGAGN</sequence>
<evidence type="ECO:0000313" key="4">
    <source>
        <dbReference type="EMBL" id="BDE07092.1"/>
    </source>
</evidence>
<reference evidence="4 5" key="1">
    <citation type="journal article" date="2022" name="ISME Commun">
        <title>Vulcanimicrobium alpinus gen. nov. sp. nov., the first cultivated representative of the candidate phylum 'Eremiobacterota', is a metabolically versatile aerobic anoxygenic phototroph.</title>
        <authorList>
            <person name="Yabe S."/>
            <person name="Muto K."/>
            <person name="Abe K."/>
            <person name="Yokota A."/>
            <person name="Staudigel H."/>
            <person name="Tebo B.M."/>
        </authorList>
    </citation>
    <scope>NUCLEOTIDE SEQUENCE [LARGE SCALE GENOMIC DNA]</scope>
    <source>
        <strain evidence="4 5">WC8-2</strain>
    </source>
</reference>
<dbReference type="EMBL" id="AP025523">
    <property type="protein sequence ID" value="BDE07092.1"/>
    <property type="molecule type" value="Genomic_DNA"/>
</dbReference>
<evidence type="ECO:0000256" key="2">
    <source>
        <dbReference type="SAM" id="SignalP"/>
    </source>
</evidence>
<evidence type="ECO:0000313" key="5">
    <source>
        <dbReference type="Proteomes" id="UP001317532"/>
    </source>
</evidence>
<keyword evidence="2" id="KW-0732">Signal</keyword>
<dbReference type="Proteomes" id="UP001317532">
    <property type="component" value="Chromosome"/>
</dbReference>